<sequence>MDFHYYMGASIFLIGMNITAPSIDAYLSNISLTSEDYKMPIYEYVPLIILLIMGPLGSEIVRVFVNKRF</sequence>
<reference evidence="2" key="1">
    <citation type="submission" date="2019-11" db="EMBL/GenBank/DDBJ databases">
        <authorList>
            <person name="Feng L."/>
        </authorList>
    </citation>
    <scope>NUCLEOTIDE SEQUENCE</scope>
    <source>
        <strain evidence="2">CTertiumLFYP3</strain>
    </source>
</reference>
<feature type="transmembrane region" description="Helical" evidence="1">
    <location>
        <begin position="44"/>
        <end position="65"/>
    </location>
</feature>
<keyword evidence="1" id="KW-0812">Transmembrane</keyword>
<dbReference type="EMBL" id="CACRTO010000037">
    <property type="protein sequence ID" value="VYU51430.1"/>
    <property type="molecule type" value="Genomic_DNA"/>
</dbReference>
<keyword evidence="1" id="KW-1133">Transmembrane helix</keyword>
<evidence type="ECO:0000313" key="2">
    <source>
        <dbReference type="EMBL" id="VYU51430.1"/>
    </source>
</evidence>
<proteinExistence type="predicted"/>
<accession>A0A6N3FHM6</accession>
<keyword evidence="1" id="KW-0472">Membrane</keyword>
<name>A0A6N3FHM6_9CLOT</name>
<evidence type="ECO:0000256" key="1">
    <source>
        <dbReference type="SAM" id="Phobius"/>
    </source>
</evidence>
<protein>
    <submittedName>
        <fullName evidence="2">Uncharacterized protein</fullName>
    </submittedName>
</protein>
<dbReference type="AlphaFoldDB" id="A0A6N3FHM6"/>
<gene>
    <name evidence="2" type="ORF">CTLFYP3_02680</name>
</gene>
<organism evidence="2">
    <name type="scientific">Clostridium tertium</name>
    <dbReference type="NCBI Taxonomy" id="1559"/>
    <lineage>
        <taxon>Bacteria</taxon>
        <taxon>Bacillati</taxon>
        <taxon>Bacillota</taxon>
        <taxon>Clostridia</taxon>
        <taxon>Eubacteriales</taxon>
        <taxon>Clostridiaceae</taxon>
        <taxon>Clostridium</taxon>
    </lineage>
</organism>
<dbReference type="RefSeq" id="WP_156627135.1">
    <property type="nucleotide sequence ID" value="NZ_CACRTO010000037.1"/>
</dbReference>